<feature type="non-terminal residue" evidence="1">
    <location>
        <position position="1"/>
    </location>
</feature>
<proteinExistence type="predicted"/>
<reference evidence="1" key="1">
    <citation type="submission" date="2020-08" db="EMBL/GenBank/DDBJ databases">
        <title>Multicomponent nature underlies the extraordinary mechanical properties of spider dragline silk.</title>
        <authorList>
            <person name="Kono N."/>
            <person name="Nakamura H."/>
            <person name="Mori M."/>
            <person name="Yoshida Y."/>
            <person name="Ohtoshi R."/>
            <person name="Malay A.D."/>
            <person name="Moran D.A.P."/>
            <person name="Tomita M."/>
            <person name="Numata K."/>
            <person name="Arakawa K."/>
        </authorList>
    </citation>
    <scope>NUCLEOTIDE SEQUENCE</scope>
</reference>
<keyword evidence="2" id="KW-1185">Reference proteome</keyword>
<dbReference type="OrthoDB" id="6409448at2759"/>
<sequence>VRSSQCLVRLNNVSKPVDSSLCEDAGLSVPTTLQSCGYEDCPHWETAPWSQVWLKNELDLNSNDCTNIISV</sequence>
<comment type="caution">
    <text evidence="1">The sequence shown here is derived from an EMBL/GenBank/DDBJ whole genome shotgun (WGS) entry which is preliminary data.</text>
</comment>
<dbReference type="Proteomes" id="UP000887013">
    <property type="component" value="Unassembled WGS sequence"/>
</dbReference>
<dbReference type="AlphaFoldDB" id="A0A8X6NV35"/>
<name>A0A8X6NV35_NEPPI</name>
<evidence type="ECO:0000313" key="1">
    <source>
        <dbReference type="EMBL" id="GFT36718.1"/>
    </source>
</evidence>
<gene>
    <name evidence="1" type="primary">AVEN_176520_1</name>
    <name evidence="1" type="ORF">NPIL_614071</name>
</gene>
<organism evidence="1 2">
    <name type="scientific">Nephila pilipes</name>
    <name type="common">Giant wood spider</name>
    <name type="synonym">Nephila maculata</name>
    <dbReference type="NCBI Taxonomy" id="299642"/>
    <lineage>
        <taxon>Eukaryota</taxon>
        <taxon>Metazoa</taxon>
        <taxon>Ecdysozoa</taxon>
        <taxon>Arthropoda</taxon>
        <taxon>Chelicerata</taxon>
        <taxon>Arachnida</taxon>
        <taxon>Araneae</taxon>
        <taxon>Araneomorphae</taxon>
        <taxon>Entelegynae</taxon>
        <taxon>Araneoidea</taxon>
        <taxon>Nephilidae</taxon>
        <taxon>Nephila</taxon>
    </lineage>
</organism>
<accession>A0A8X6NV35</accession>
<dbReference type="EMBL" id="BMAW01013986">
    <property type="protein sequence ID" value="GFT36718.1"/>
    <property type="molecule type" value="Genomic_DNA"/>
</dbReference>
<protein>
    <submittedName>
        <fullName evidence="1">Uncharacterized protein</fullName>
    </submittedName>
</protein>
<evidence type="ECO:0000313" key="2">
    <source>
        <dbReference type="Proteomes" id="UP000887013"/>
    </source>
</evidence>